<evidence type="ECO:0000313" key="1">
    <source>
        <dbReference type="EMBL" id="MPC55635.1"/>
    </source>
</evidence>
<accession>A0A5B7GE36</accession>
<comment type="caution">
    <text evidence="1">The sequence shown here is derived from an EMBL/GenBank/DDBJ whole genome shotgun (WGS) entry which is preliminary data.</text>
</comment>
<gene>
    <name evidence="1" type="ORF">E2C01_049578</name>
</gene>
<evidence type="ECO:0000313" key="2">
    <source>
        <dbReference type="Proteomes" id="UP000324222"/>
    </source>
</evidence>
<dbReference type="Proteomes" id="UP000324222">
    <property type="component" value="Unassembled WGS sequence"/>
</dbReference>
<organism evidence="1 2">
    <name type="scientific">Portunus trituberculatus</name>
    <name type="common">Swimming crab</name>
    <name type="synonym">Neptunus trituberculatus</name>
    <dbReference type="NCBI Taxonomy" id="210409"/>
    <lineage>
        <taxon>Eukaryota</taxon>
        <taxon>Metazoa</taxon>
        <taxon>Ecdysozoa</taxon>
        <taxon>Arthropoda</taxon>
        <taxon>Crustacea</taxon>
        <taxon>Multicrustacea</taxon>
        <taxon>Malacostraca</taxon>
        <taxon>Eumalacostraca</taxon>
        <taxon>Eucarida</taxon>
        <taxon>Decapoda</taxon>
        <taxon>Pleocyemata</taxon>
        <taxon>Brachyura</taxon>
        <taxon>Eubrachyura</taxon>
        <taxon>Portunoidea</taxon>
        <taxon>Portunidae</taxon>
        <taxon>Portuninae</taxon>
        <taxon>Portunus</taxon>
    </lineage>
</organism>
<name>A0A5B7GE36_PORTR</name>
<keyword evidence="2" id="KW-1185">Reference proteome</keyword>
<sequence length="97" mass="10862">MPKNDIKTSPCHLTVSDPLITAVAKRPPRATPPDLGCWHTPVAHCWSEPIHVRRRHCNVCRKKLDDTLALKCEETHVGIEILKTVAIINLLTSIDHS</sequence>
<proteinExistence type="predicted"/>
<protein>
    <submittedName>
        <fullName evidence="1">Uncharacterized protein</fullName>
    </submittedName>
</protein>
<reference evidence="1 2" key="1">
    <citation type="submission" date="2019-05" db="EMBL/GenBank/DDBJ databases">
        <title>Another draft genome of Portunus trituberculatus and its Hox gene families provides insights of decapod evolution.</title>
        <authorList>
            <person name="Jeong J.-H."/>
            <person name="Song I."/>
            <person name="Kim S."/>
            <person name="Choi T."/>
            <person name="Kim D."/>
            <person name="Ryu S."/>
            <person name="Kim W."/>
        </authorList>
    </citation>
    <scope>NUCLEOTIDE SEQUENCE [LARGE SCALE GENOMIC DNA]</scope>
    <source>
        <tissue evidence="1">Muscle</tissue>
    </source>
</reference>
<dbReference type="AlphaFoldDB" id="A0A5B7GE36"/>
<dbReference type="EMBL" id="VSRR010013333">
    <property type="protein sequence ID" value="MPC55635.1"/>
    <property type="molecule type" value="Genomic_DNA"/>
</dbReference>